<keyword evidence="1" id="KW-0574">Periplasm</keyword>
<dbReference type="GO" id="GO:0030288">
    <property type="term" value="C:outer membrane-bounded periplasmic space"/>
    <property type="evidence" value="ECO:0007669"/>
    <property type="project" value="UniProtKB-UniRule"/>
</dbReference>
<evidence type="ECO:0000313" key="4">
    <source>
        <dbReference type="EMBL" id="TCS74061.1"/>
    </source>
</evidence>
<dbReference type="Pfam" id="PF14559">
    <property type="entry name" value="TPR_19"/>
    <property type="match status" value="1"/>
</dbReference>
<dbReference type="EMBL" id="SLZY01000001">
    <property type="protein sequence ID" value="TCS74061.1"/>
    <property type="molecule type" value="Genomic_DNA"/>
</dbReference>
<evidence type="ECO:0000259" key="3">
    <source>
        <dbReference type="Pfam" id="PF16331"/>
    </source>
</evidence>
<dbReference type="GO" id="GO:0070206">
    <property type="term" value="P:protein trimerization"/>
    <property type="evidence" value="ECO:0007669"/>
    <property type="project" value="InterPro"/>
</dbReference>
<organism evidence="4 5">
    <name type="scientific">Sulfuritortus calidifontis</name>
    <dbReference type="NCBI Taxonomy" id="1914471"/>
    <lineage>
        <taxon>Bacteria</taxon>
        <taxon>Pseudomonadati</taxon>
        <taxon>Pseudomonadota</taxon>
        <taxon>Betaproteobacteria</taxon>
        <taxon>Nitrosomonadales</taxon>
        <taxon>Thiobacillaceae</taxon>
        <taxon>Sulfuritortus</taxon>
    </lineage>
</organism>
<feature type="signal peptide" evidence="1">
    <location>
        <begin position="1"/>
        <end position="21"/>
    </location>
</feature>
<dbReference type="Pfam" id="PF16331">
    <property type="entry name" value="TolA_bind_tri"/>
    <property type="match status" value="1"/>
</dbReference>
<proteinExistence type="inferred from homology"/>
<dbReference type="AlphaFoldDB" id="A0A4R3K0K9"/>
<feature type="chain" id="PRO_5021055127" description="Cell division coordinator CpoB" evidence="1">
    <location>
        <begin position="22"/>
        <end position="256"/>
    </location>
</feature>
<gene>
    <name evidence="1" type="primary">cpoB</name>
    <name evidence="4" type="ORF">EDC61_101286</name>
</gene>
<evidence type="ECO:0000313" key="5">
    <source>
        <dbReference type="Proteomes" id="UP000295135"/>
    </source>
</evidence>
<comment type="caution">
    <text evidence="4">The sequence shown here is derived from an EMBL/GenBank/DDBJ whole genome shotgun (WGS) entry which is preliminary data.</text>
</comment>
<protein>
    <recommendedName>
        <fullName evidence="1">Cell division coordinator CpoB</fullName>
    </recommendedName>
</protein>
<dbReference type="InterPro" id="IPR011990">
    <property type="entry name" value="TPR-like_helical_dom_sf"/>
</dbReference>
<feature type="repeat" description="TPR" evidence="2">
    <location>
        <begin position="172"/>
        <end position="205"/>
    </location>
</feature>
<dbReference type="NCBIfam" id="TIGR02795">
    <property type="entry name" value="tol_pal_ybgF"/>
    <property type="match status" value="1"/>
</dbReference>
<comment type="similarity">
    <text evidence="1">Belongs to the CpoB family.</text>
</comment>
<comment type="function">
    <text evidence="1">Mediates coordination of peptidoglycan synthesis and outer membrane constriction during cell division.</text>
</comment>
<dbReference type="OrthoDB" id="8525418at2"/>
<sequence precursor="true">MNVFQRSLVSLLCLVWGTAGAAPAPVIEAGQPQPAALMQAFKALEDRFNKLEGQLENQGVLALFNEVEQLKAELAKLKGVQEELVHRLAAAEKRQKDFYTDLDDRLKELAARPTPAATAPVAATPATDAGASEQETKVYQDAFAAIRAGNYQAAIKDFQAFLKAYPNSALASNAQYWIGFSQFSLGDYKATVESHQRLLQLYPDSPKAPDAMLGLARARMQLGETKAAQATLEQIVKQHAGSRAAESAQKLLSTLK</sequence>
<dbReference type="InterPro" id="IPR032519">
    <property type="entry name" value="YbgF_tri"/>
</dbReference>
<dbReference type="GO" id="GO:0043093">
    <property type="term" value="P:FtsZ-dependent cytokinesis"/>
    <property type="evidence" value="ECO:0007669"/>
    <property type="project" value="UniProtKB-UniRule"/>
</dbReference>
<feature type="domain" description="YbgF trimerisation" evidence="3">
    <location>
        <begin position="44"/>
        <end position="115"/>
    </location>
</feature>
<dbReference type="Proteomes" id="UP000295135">
    <property type="component" value="Unassembled WGS sequence"/>
</dbReference>
<keyword evidence="1" id="KW-0175">Coiled coil</keyword>
<keyword evidence="5" id="KW-1185">Reference proteome</keyword>
<dbReference type="Pfam" id="PF13174">
    <property type="entry name" value="TPR_6"/>
    <property type="match status" value="1"/>
</dbReference>
<evidence type="ECO:0000256" key="1">
    <source>
        <dbReference type="HAMAP-Rule" id="MF_02066"/>
    </source>
</evidence>
<keyword evidence="1" id="KW-0732">Signal</keyword>
<dbReference type="InterPro" id="IPR019734">
    <property type="entry name" value="TPR_rpt"/>
</dbReference>
<name>A0A4R3K0K9_9PROT</name>
<keyword evidence="2" id="KW-0802">TPR repeat</keyword>
<accession>A0A4R3K0K9</accession>
<dbReference type="InterPro" id="IPR014162">
    <property type="entry name" value="CpoB_C"/>
</dbReference>
<reference evidence="4 5" key="1">
    <citation type="submission" date="2019-03" db="EMBL/GenBank/DDBJ databases">
        <title>Genomic Encyclopedia of Type Strains, Phase IV (KMG-IV): sequencing the most valuable type-strain genomes for metagenomic binning, comparative biology and taxonomic classification.</title>
        <authorList>
            <person name="Goeker M."/>
        </authorList>
    </citation>
    <scope>NUCLEOTIDE SEQUENCE [LARGE SCALE GENOMIC DNA]</scope>
    <source>
        <strain evidence="4 5">DSM 103923</strain>
    </source>
</reference>
<dbReference type="HAMAP" id="MF_02066">
    <property type="entry name" value="CpoB"/>
    <property type="match status" value="1"/>
</dbReference>
<comment type="subcellular location">
    <subcellularLocation>
        <location evidence="1">Periplasm</location>
    </subcellularLocation>
</comment>
<dbReference type="InterPro" id="IPR034706">
    <property type="entry name" value="CpoB"/>
</dbReference>
<dbReference type="PROSITE" id="PS50005">
    <property type="entry name" value="TPR"/>
    <property type="match status" value="1"/>
</dbReference>
<dbReference type="Gene3D" id="1.25.40.10">
    <property type="entry name" value="Tetratricopeptide repeat domain"/>
    <property type="match status" value="1"/>
</dbReference>
<evidence type="ECO:0000256" key="2">
    <source>
        <dbReference type="PROSITE-ProRule" id="PRU00339"/>
    </source>
</evidence>
<feature type="coiled-coil region" evidence="1">
    <location>
        <begin position="60"/>
        <end position="94"/>
    </location>
</feature>
<dbReference type="Gene3D" id="1.20.5.110">
    <property type="match status" value="1"/>
</dbReference>
<keyword evidence="1" id="KW-0132">Cell division</keyword>
<dbReference type="SUPFAM" id="SSF48452">
    <property type="entry name" value="TPR-like"/>
    <property type="match status" value="1"/>
</dbReference>
<keyword evidence="1" id="KW-0131">Cell cycle</keyword>